<evidence type="ECO:0000313" key="2">
    <source>
        <dbReference type="Proteomes" id="UP000886595"/>
    </source>
</evidence>
<proteinExistence type="predicted"/>
<evidence type="ECO:0000313" key="1">
    <source>
        <dbReference type="EMBL" id="KAG2316993.1"/>
    </source>
</evidence>
<accession>A0A8X7VU89</accession>
<dbReference type="AlphaFoldDB" id="A0A8X7VU89"/>
<dbReference type="Proteomes" id="UP000886595">
    <property type="component" value="Unassembled WGS sequence"/>
</dbReference>
<gene>
    <name evidence="1" type="ORF">Bca52824_020115</name>
</gene>
<protein>
    <submittedName>
        <fullName evidence="1">Uncharacterized protein</fullName>
    </submittedName>
</protein>
<organism evidence="1 2">
    <name type="scientific">Brassica carinata</name>
    <name type="common">Ethiopian mustard</name>
    <name type="synonym">Abyssinian cabbage</name>
    <dbReference type="NCBI Taxonomy" id="52824"/>
    <lineage>
        <taxon>Eukaryota</taxon>
        <taxon>Viridiplantae</taxon>
        <taxon>Streptophyta</taxon>
        <taxon>Embryophyta</taxon>
        <taxon>Tracheophyta</taxon>
        <taxon>Spermatophyta</taxon>
        <taxon>Magnoliopsida</taxon>
        <taxon>eudicotyledons</taxon>
        <taxon>Gunneridae</taxon>
        <taxon>Pentapetalae</taxon>
        <taxon>rosids</taxon>
        <taxon>malvids</taxon>
        <taxon>Brassicales</taxon>
        <taxon>Brassicaceae</taxon>
        <taxon>Brassiceae</taxon>
        <taxon>Brassica</taxon>
    </lineage>
</organism>
<keyword evidence="2" id="KW-1185">Reference proteome</keyword>
<reference evidence="1 2" key="1">
    <citation type="submission" date="2020-02" db="EMBL/GenBank/DDBJ databases">
        <authorList>
            <person name="Ma Q."/>
            <person name="Huang Y."/>
            <person name="Song X."/>
            <person name="Pei D."/>
        </authorList>
    </citation>
    <scope>NUCLEOTIDE SEQUENCE [LARGE SCALE GENOMIC DNA]</scope>
    <source>
        <strain evidence="1">Sxm20200214</strain>
        <tissue evidence="1">Leaf</tissue>
    </source>
</reference>
<sequence length="170" mass="19694">MQGLKKADYQSILDDFNKHGPGFTQPSVSGGMPQVVPTHLHCRWLISDCCRSLKAPSPEFSEYIKRSSICEGLFPLSMICVSVCVKTLFQTLIPVTQIFIVYAKDAGFNDVISYHCYFDKFMRVMRRELDMEEKQKEEFRSDFSKEYEFRKKRCAFSSIDHVVIKGYCVI</sequence>
<name>A0A8X7VU89_BRACI</name>
<dbReference type="EMBL" id="JAAMPC010000004">
    <property type="protein sequence ID" value="KAG2316993.1"/>
    <property type="molecule type" value="Genomic_DNA"/>
</dbReference>
<comment type="caution">
    <text evidence="1">The sequence shown here is derived from an EMBL/GenBank/DDBJ whole genome shotgun (WGS) entry which is preliminary data.</text>
</comment>
<dbReference type="OrthoDB" id="8300214at2759"/>